<dbReference type="RefSeq" id="WP_354556005.1">
    <property type="nucleotide sequence ID" value="NZ_JBEPMB010000002.1"/>
</dbReference>
<dbReference type="Proteomes" id="UP001549047">
    <property type="component" value="Unassembled WGS sequence"/>
</dbReference>
<evidence type="ECO:0000256" key="8">
    <source>
        <dbReference type="ARBA" id="ARBA00023160"/>
    </source>
</evidence>
<dbReference type="InterPro" id="IPR013149">
    <property type="entry name" value="ADH-like_C"/>
</dbReference>
<keyword evidence="5" id="KW-0809">Transit peptide</keyword>
<name>A0ABV2IY86_9HYPH</name>
<comment type="similarity">
    <text evidence="1">Belongs to the zinc-containing alcohol dehydrogenase family. Quinone oxidoreductase subfamily.</text>
</comment>
<comment type="catalytic activity">
    <reaction evidence="10">
        <text>a 2,3-saturated acyl-[ACP] + NADP(+) = a (2E)-enoyl-[ACP] + NADPH + H(+)</text>
        <dbReference type="Rhea" id="RHEA:22564"/>
        <dbReference type="Rhea" id="RHEA-COMP:9925"/>
        <dbReference type="Rhea" id="RHEA-COMP:9926"/>
        <dbReference type="ChEBI" id="CHEBI:15378"/>
        <dbReference type="ChEBI" id="CHEBI:57783"/>
        <dbReference type="ChEBI" id="CHEBI:58349"/>
        <dbReference type="ChEBI" id="CHEBI:78784"/>
        <dbReference type="ChEBI" id="CHEBI:78785"/>
        <dbReference type="EC" id="1.3.1.104"/>
    </reaction>
</comment>
<sequence>MRVIEYKAFGDPAEVLVSGERPVPQPGPGEIRVRMTLSPIHNHDLWTIRGSYGVKPPLPAIGGTEAVGVVDALGAGVANLSVGQRVMAAGLTDTWAEYFLMNAQRAIPLPDSVPDELGCQLVAMPISALMALDDLGVKPGEWLIQNAATGAVGKTIAMICQARGINVINVVRRDAGVGELEALGISNNVSTQDPGWMDKVKMFPGSDPILYAIDSVGAKESGQLMSLLGEGATLMSFGTMSGGNMEISSGDLIFKQAKVVGFWGAKRSGKTAPVDFVRMIGELITLASNGQLNLPVEDIYGLEDGAKAAAASMEPGRKGKVLIRG</sequence>
<evidence type="ECO:0000256" key="5">
    <source>
        <dbReference type="ARBA" id="ARBA00022946"/>
    </source>
</evidence>
<evidence type="ECO:0000256" key="4">
    <source>
        <dbReference type="ARBA" id="ARBA00022857"/>
    </source>
</evidence>
<dbReference type="PANTHER" id="PTHR43981">
    <property type="entry name" value="ENOYL-[ACYL-CARRIER-PROTEIN] REDUCTASE, MITOCHONDRIAL"/>
    <property type="match status" value="1"/>
</dbReference>
<dbReference type="PANTHER" id="PTHR43981:SF2">
    <property type="entry name" value="ENOYL-[ACYL-CARRIER-PROTEIN] REDUCTASE, MITOCHONDRIAL"/>
    <property type="match status" value="1"/>
</dbReference>
<evidence type="ECO:0000256" key="6">
    <source>
        <dbReference type="ARBA" id="ARBA00023002"/>
    </source>
</evidence>
<organism evidence="12 13">
    <name type="scientific">Rhizobium aquaticum</name>
    <dbReference type="NCBI Taxonomy" id="1549636"/>
    <lineage>
        <taxon>Bacteria</taxon>
        <taxon>Pseudomonadati</taxon>
        <taxon>Pseudomonadota</taxon>
        <taxon>Alphaproteobacteria</taxon>
        <taxon>Hyphomicrobiales</taxon>
        <taxon>Rhizobiaceae</taxon>
        <taxon>Rhizobium/Agrobacterium group</taxon>
        <taxon>Rhizobium</taxon>
    </lineage>
</organism>
<evidence type="ECO:0000256" key="7">
    <source>
        <dbReference type="ARBA" id="ARBA00023098"/>
    </source>
</evidence>
<dbReference type="SUPFAM" id="SSF51735">
    <property type="entry name" value="NAD(P)-binding Rossmann-fold domains"/>
    <property type="match status" value="1"/>
</dbReference>
<evidence type="ECO:0000256" key="2">
    <source>
        <dbReference type="ARBA" id="ARBA00022516"/>
    </source>
</evidence>
<reference evidence="12 13" key="1">
    <citation type="submission" date="2024-06" db="EMBL/GenBank/DDBJ databases">
        <title>Genomic Encyclopedia of Type Strains, Phase IV (KMG-IV): sequencing the most valuable type-strain genomes for metagenomic binning, comparative biology and taxonomic classification.</title>
        <authorList>
            <person name="Goeker M."/>
        </authorList>
    </citation>
    <scope>NUCLEOTIDE SEQUENCE [LARGE SCALE GENOMIC DNA]</scope>
    <source>
        <strain evidence="12 13">DSM 29780</strain>
    </source>
</reference>
<evidence type="ECO:0000256" key="10">
    <source>
        <dbReference type="ARBA" id="ARBA00048843"/>
    </source>
</evidence>
<evidence type="ECO:0000313" key="12">
    <source>
        <dbReference type="EMBL" id="MET3613467.1"/>
    </source>
</evidence>
<dbReference type="InterPro" id="IPR013154">
    <property type="entry name" value="ADH-like_N"/>
</dbReference>
<evidence type="ECO:0000256" key="9">
    <source>
        <dbReference type="ARBA" id="ARBA00038963"/>
    </source>
</evidence>
<dbReference type="Gene3D" id="3.40.50.720">
    <property type="entry name" value="NAD(P)-binding Rossmann-like Domain"/>
    <property type="match status" value="1"/>
</dbReference>
<dbReference type="EMBL" id="JBEPMB010000002">
    <property type="protein sequence ID" value="MET3613467.1"/>
    <property type="molecule type" value="Genomic_DNA"/>
</dbReference>
<keyword evidence="4" id="KW-0521">NADP</keyword>
<dbReference type="SUPFAM" id="SSF50129">
    <property type="entry name" value="GroES-like"/>
    <property type="match status" value="1"/>
</dbReference>
<evidence type="ECO:0000313" key="13">
    <source>
        <dbReference type="Proteomes" id="UP001549047"/>
    </source>
</evidence>
<dbReference type="SMART" id="SM00829">
    <property type="entry name" value="PKS_ER"/>
    <property type="match status" value="1"/>
</dbReference>
<evidence type="ECO:0000256" key="1">
    <source>
        <dbReference type="ARBA" id="ARBA00010371"/>
    </source>
</evidence>
<dbReference type="Gene3D" id="3.90.180.10">
    <property type="entry name" value="Medium-chain alcohol dehydrogenases, catalytic domain"/>
    <property type="match status" value="1"/>
</dbReference>
<keyword evidence="3" id="KW-0276">Fatty acid metabolism</keyword>
<dbReference type="Pfam" id="PF08240">
    <property type="entry name" value="ADH_N"/>
    <property type="match status" value="1"/>
</dbReference>
<keyword evidence="6" id="KW-0560">Oxidoreductase</keyword>
<keyword evidence="13" id="KW-1185">Reference proteome</keyword>
<accession>A0ABV2IY86</accession>
<dbReference type="InterPro" id="IPR011032">
    <property type="entry name" value="GroES-like_sf"/>
</dbReference>
<dbReference type="InterPro" id="IPR051034">
    <property type="entry name" value="Mito_Enoyl-ACP_Reductase"/>
</dbReference>
<proteinExistence type="inferred from homology"/>
<dbReference type="CDD" id="cd08292">
    <property type="entry name" value="ETR_like_2"/>
    <property type="match status" value="1"/>
</dbReference>
<gene>
    <name evidence="12" type="ORF">ABID16_001796</name>
</gene>
<dbReference type="EC" id="1.3.1.104" evidence="9"/>
<dbReference type="InterPro" id="IPR036291">
    <property type="entry name" value="NAD(P)-bd_dom_sf"/>
</dbReference>
<dbReference type="InterPro" id="IPR020843">
    <property type="entry name" value="ER"/>
</dbReference>
<dbReference type="Pfam" id="PF00107">
    <property type="entry name" value="ADH_zinc_N"/>
    <property type="match status" value="1"/>
</dbReference>
<feature type="domain" description="Enoyl reductase (ER)" evidence="11">
    <location>
        <begin position="10"/>
        <end position="323"/>
    </location>
</feature>
<keyword evidence="8" id="KW-0275">Fatty acid biosynthesis</keyword>
<keyword evidence="2" id="KW-0444">Lipid biosynthesis</keyword>
<evidence type="ECO:0000259" key="11">
    <source>
        <dbReference type="SMART" id="SM00829"/>
    </source>
</evidence>
<evidence type="ECO:0000256" key="3">
    <source>
        <dbReference type="ARBA" id="ARBA00022832"/>
    </source>
</evidence>
<comment type="caution">
    <text evidence="12">The sequence shown here is derived from an EMBL/GenBank/DDBJ whole genome shotgun (WGS) entry which is preliminary data.</text>
</comment>
<keyword evidence="7" id="KW-0443">Lipid metabolism</keyword>
<protein>
    <recommendedName>
        <fullName evidence="9">enoyl-[acyl-carrier-protein] reductase</fullName>
        <ecNumber evidence="9">1.3.1.104</ecNumber>
    </recommendedName>
</protein>